<comment type="caution">
    <text evidence="1">The sequence shown here is derived from an EMBL/GenBank/DDBJ whole genome shotgun (WGS) entry which is preliminary data.</text>
</comment>
<accession>A0ACC0YGM5</accession>
<organism evidence="1 2">
    <name type="scientific">Pistacia integerrima</name>
    <dbReference type="NCBI Taxonomy" id="434235"/>
    <lineage>
        <taxon>Eukaryota</taxon>
        <taxon>Viridiplantae</taxon>
        <taxon>Streptophyta</taxon>
        <taxon>Embryophyta</taxon>
        <taxon>Tracheophyta</taxon>
        <taxon>Spermatophyta</taxon>
        <taxon>Magnoliopsida</taxon>
        <taxon>eudicotyledons</taxon>
        <taxon>Gunneridae</taxon>
        <taxon>Pentapetalae</taxon>
        <taxon>rosids</taxon>
        <taxon>malvids</taxon>
        <taxon>Sapindales</taxon>
        <taxon>Anacardiaceae</taxon>
        <taxon>Pistacia</taxon>
    </lineage>
</organism>
<reference evidence="2" key="1">
    <citation type="journal article" date="2023" name="G3 (Bethesda)">
        <title>Genome assembly and association tests identify interacting loci associated with vigor, precocity, and sex in interspecific pistachio rootstocks.</title>
        <authorList>
            <person name="Palmer W."/>
            <person name="Jacygrad E."/>
            <person name="Sagayaradj S."/>
            <person name="Cavanaugh K."/>
            <person name="Han R."/>
            <person name="Bertier L."/>
            <person name="Beede B."/>
            <person name="Kafkas S."/>
            <person name="Golino D."/>
            <person name="Preece J."/>
            <person name="Michelmore R."/>
        </authorList>
    </citation>
    <scope>NUCLEOTIDE SEQUENCE [LARGE SCALE GENOMIC DNA]</scope>
</reference>
<proteinExistence type="predicted"/>
<keyword evidence="2" id="KW-1185">Reference proteome</keyword>
<sequence length="167" mass="18961">MSDKIDIESNWGRGLYIAAYMIVILMHPLHYCAYEINFDQNCVEIVNELNATIAAVVFFNFYMLLYTPNFLKKPFSSNRSSKTAIGHFFFIQIPVLFMTLTVLPYLTTGAKDQIFLAAADLFLFGYILLVIGPSLTIKRATEIMAFLPKLSGSKLYSIFFFTCLGVM</sequence>
<evidence type="ECO:0000313" key="1">
    <source>
        <dbReference type="EMBL" id="KAJ0035022.1"/>
    </source>
</evidence>
<name>A0ACC0YGM5_9ROSI</name>
<dbReference type="Proteomes" id="UP001163603">
    <property type="component" value="Chromosome 7"/>
</dbReference>
<dbReference type="EMBL" id="CM047742">
    <property type="protein sequence ID" value="KAJ0035022.1"/>
    <property type="molecule type" value="Genomic_DNA"/>
</dbReference>
<protein>
    <submittedName>
        <fullName evidence="1">Uncharacterized protein</fullName>
    </submittedName>
</protein>
<evidence type="ECO:0000313" key="2">
    <source>
        <dbReference type="Proteomes" id="UP001163603"/>
    </source>
</evidence>
<gene>
    <name evidence="1" type="ORF">Pint_25233</name>
</gene>